<proteinExistence type="predicted"/>
<gene>
    <name evidence="1" type="ORF">R2601_01448</name>
</gene>
<dbReference type="AlphaFoldDB" id="Q0FPU2"/>
<name>Q0FPU2_SALBH</name>
<accession>Q0FPU2</accession>
<dbReference type="EMBL" id="AATQ01000017">
    <property type="protein sequence ID" value="EAU46121.1"/>
    <property type="molecule type" value="Genomic_DNA"/>
</dbReference>
<dbReference type="RefSeq" id="WP_007801433.1">
    <property type="nucleotide sequence ID" value="NZ_DS022277.1"/>
</dbReference>
<organism evidence="1 2">
    <name type="scientific">Salipiger bermudensis (strain DSM 26914 / JCM 13377 / KCTC 12554 / HTCC2601)</name>
    <name type="common">Pelagibaca bermudensis</name>
    <dbReference type="NCBI Taxonomy" id="314265"/>
    <lineage>
        <taxon>Bacteria</taxon>
        <taxon>Pseudomonadati</taxon>
        <taxon>Pseudomonadota</taxon>
        <taxon>Alphaproteobacteria</taxon>
        <taxon>Rhodobacterales</taxon>
        <taxon>Roseobacteraceae</taxon>
        <taxon>Salipiger</taxon>
    </lineage>
</organism>
<dbReference type="OrthoDB" id="2676521at2"/>
<dbReference type="Proteomes" id="UP000006230">
    <property type="component" value="Unassembled WGS sequence"/>
</dbReference>
<protein>
    <submittedName>
        <fullName evidence="1">Uncharacterized protein</fullName>
    </submittedName>
</protein>
<evidence type="ECO:0000313" key="2">
    <source>
        <dbReference type="Proteomes" id="UP000006230"/>
    </source>
</evidence>
<dbReference type="HOGENOM" id="CLU_2718733_0_0_5"/>
<comment type="caution">
    <text evidence="1">The sequence shown here is derived from an EMBL/GenBank/DDBJ whole genome shotgun (WGS) entry which is preliminary data.</text>
</comment>
<sequence>MFLAQGDTKHLVRLHSLAGKFIRRSFVLEHGIRFDEGRVANEVMFNARLHRANPRRRVSNLVCYQLREGDLN</sequence>
<reference evidence="1 2" key="1">
    <citation type="journal article" date="2010" name="J. Bacteriol.">
        <title>Genome sequences of Pelagibaca bermudensis HTCC2601T and Maritimibacter alkaliphilus HTCC2654T, the type strains of two marine Roseobacter genera.</title>
        <authorList>
            <person name="Thrash J.C."/>
            <person name="Cho J.C."/>
            <person name="Ferriera S."/>
            <person name="Johnson J."/>
            <person name="Vergin K.L."/>
            <person name="Giovannoni S.J."/>
        </authorList>
    </citation>
    <scope>NUCLEOTIDE SEQUENCE [LARGE SCALE GENOMIC DNA]</scope>
    <source>
        <strain evidence="2">DSM 26914 / JCM 13377 / KCTC 12554 / HTCC2601</strain>
    </source>
</reference>
<evidence type="ECO:0000313" key="1">
    <source>
        <dbReference type="EMBL" id="EAU46121.1"/>
    </source>
</evidence>
<keyword evidence="2" id="KW-1185">Reference proteome</keyword>